<reference evidence="3 4" key="1">
    <citation type="submission" date="2020-04" db="EMBL/GenBank/DDBJ databases">
        <title>Genome sequencing of novel species.</title>
        <authorList>
            <person name="Heo J."/>
            <person name="Kim S.-J."/>
            <person name="Kim J.-S."/>
            <person name="Hong S.-B."/>
            <person name="Kwon S.-W."/>
        </authorList>
    </citation>
    <scope>NUCLEOTIDE SEQUENCE [LARGE SCALE GENOMIC DNA]</scope>
    <source>
        <strain evidence="3 4">F39-2</strain>
    </source>
</reference>
<dbReference type="RefSeq" id="WP_169607707.1">
    <property type="nucleotide sequence ID" value="NZ_CP051682.1"/>
</dbReference>
<dbReference type="Gene3D" id="2.120.10.30">
    <property type="entry name" value="TolB, C-terminal domain"/>
    <property type="match status" value="1"/>
</dbReference>
<keyword evidence="1" id="KW-0732">Signal</keyword>
<feature type="signal peptide" evidence="1">
    <location>
        <begin position="1"/>
        <end position="27"/>
    </location>
</feature>
<dbReference type="PANTHER" id="PTHR19328">
    <property type="entry name" value="HEDGEHOG-INTERACTING PROTEIN"/>
    <property type="match status" value="1"/>
</dbReference>
<dbReference type="Proteomes" id="UP000503278">
    <property type="component" value="Chromosome"/>
</dbReference>
<dbReference type="KEGG" id="mrob:HH214_11255"/>
<evidence type="ECO:0000259" key="2">
    <source>
        <dbReference type="Pfam" id="PF22807"/>
    </source>
</evidence>
<evidence type="ECO:0000313" key="4">
    <source>
        <dbReference type="Proteomes" id="UP000503278"/>
    </source>
</evidence>
<evidence type="ECO:0000313" key="3">
    <source>
        <dbReference type="EMBL" id="QJD96403.1"/>
    </source>
</evidence>
<protein>
    <submittedName>
        <fullName evidence="3">Glucose dehydrogenase</fullName>
    </submittedName>
</protein>
<dbReference type="InterPro" id="IPR011042">
    <property type="entry name" value="6-blade_b-propeller_TolB-like"/>
</dbReference>
<organism evidence="3 4">
    <name type="scientific">Mucilaginibacter robiniae</name>
    <dbReference type="NCBI Taxonomy" id="2728022"/>
    <lineage>
        <taxon>Bacteria</taxon>
        <taxon>Pseudomonadati</taxon>
        <taxon>Bacteroidota</taxon>
        <taxon>Sphingobacteriia</taxon>
        <taxon>Sphingobacteriales</taxon>
        <taxon>Sphingobacteriaceae</taxon>
        <taxon>Mucilaginibacter</taxon>
    </lineage>
</organism>
<feature type="chain" id="PRO_5029463243" evidence="1">
    <location>
        <begin position="28"/>
        <end position="402"/>
    </location>
</feature>
<dbReference type="Pfam" id="PF22807">
    <property type="entry name" value="TrAA12"/>
    <property type="match status" value="1"/>
</dbReference>
<name>A0A7L5E6F1_9SPHI</name>
<dbReference type="EMBL" id="CP051682">
    <property type="protein sequence ID" value="QJD96403.1"/>
    <property type="molecule type" value="Genomic_DNA"/>
</dbReference>
<dbReference type="AlphaFoldDB" id="A0A7L5E6F1"/>
<dbReference type="InterPro" id="IPR054539">
    <property type="entry name" value="Beta-prop_PDH"/>
</dbReference>
<accession>A0A7L5E6F1</accession>
<dbReference type="SUPFAM" id="SSF50952">
    <property type="entry name" value="Soluble quinoprotein glucose dehydrogenase"/>
    <property type="match status" value="1"/>
</dbReference>
<evidence type="ECO:0000256" key="1">
    <source>
        <dbReference type="SAM" id="SignalP"/>
    </source>
</evidence>
<dbReference type="InterPro" id="IPR011041">
    <property type="entry name" value="Quinoprot_gluc/sorb_DH_b-prop"/>
</dbReference>
<dbReference type="PANTHER" id="PTHR19328:SF53">
    <property type="entry name" value="MEMBRANE PROTEIN"/>
    <property type="match status" value="1"/>
</dbReference>
<proteinExistence type="predicted"/>
<keyword evidence="4" id="KW-1185">Reference proteome</keyword>
<sequence length="402" mass="44648">MVPRYILRTFLLLSVCLPMCLSGYAQKGLPSKQPYTATVNSMYPQHEDFKESMLSRILVPQGFKASIAATGLGKPRIMALREDGSMYVTRRDVGDVLLLSDKDNDGRFDDLKTVWSKFLGVHGIAIHDGYLYLSSSKSLKRGKIKPDGTVTDTVTLIDNLPDGGQHDNRMIAFGPDGMLYMTVGSNCNDCAETNRENATMLIISPDGKNRRIFARGLRNTIGFDWQPQTHEIWGCDNGTDWRGDDIPPEELNKIEEGGDYGWPWVYGKQLVDVTREDPSGTTKEAYAKTTKPAVMNFPAHSAPIDFRFVGNAAGFPDDYKNDALVAWHGSWNRKVPEGYKVQRIHYVNGHPVSASDFFSGFLDTAKQTRFGRPAGITVAKTGKVYISDDENGVIYCVAPVKP</sequence>
<feature type="domain" description="Pyrroloquinoline quinone-dependent pyranose dehydrogenase beta-propeller" evidence="2">
    <location>
        <begin position="59"/>
        <end position="398"/>
    </location>
</feature>
<gene>
    <name evidence="3" type="ORF">HH214_11255</name>
</gene>